<dbReference type="InterPro" id="IPR046373">
    <property type="entry name" value="Acyl-CoA_Oxase/DH_mid-dom_sf"/>
</dbReference>
<feature type="domain" description="Acyl-CoA dehydrogenase/oxidase C-terminal" evidence="4">
    <location>
        <begin position="139"/>
        <end position="267"/>
    </location>
</feature>
<evidence type="ECO:0000256" key="1">
    <source>
        <dbReference type="ARBA" id="ARBA00009347"/>
    </source>
</evidence>
<dbReference type="Proteomes" id="UP001595880">
    <property type="component" value="Unassembled WGS sequence"/>
</dbReference>
<dbReference type="InterPro" id="IPR009075">
    <property type="entry name" value="AcylCo_DH/oxidase_C"/>
</dbReference>
<evidence type="ECO:0000256" key="3">
    <source>
        <dbReference type="ARBA" id="ARBA00022827"/>
    </source>
</evidence>
<evidence type="ECO:0000256" key="2">
    <source>
        <dbReference type="ARBA" id="ARBA00022630"/>
    </source>
</evidence>
<dbReference type="SUPFAM" id="SSF56645">
    <property type="entry name" value="Acyl-CoA dehydrogenase NM domain-like"/>
    <property type="match status" value="1"/>
</dbReference>
<evidence type="ECO:0000313" key="5">
    <source>
        <dbReference type="EMBL" id="MFC4389053.1"/>
    </source>
</evidence>
<dbReference type="Gene3D" id="1.20.140.10">
    <property type="entry name" value="Butyryl-CoA Dehydrogenase, subunit A, domain 3"/>
    <property type="match status" value="1"/>
</dbReference>
<dbReference type="Pfam" id="PF00441">
    <property type="entry name" value="Acyl-CoA_dh_1"/>
    <property type="match status" value="1"/>
</dbReference>
<evidence type="ECO:0000259" key="4">
    <source>
        <dbReference type="Pfam" id="PF00441"/>
    </source>
</evidence>
<comment type="caution">
    <text evidence="5">The sequence shown here is derived from an EMBL/GenBank/DDBJ whole genome shotgun (WGS) entry which is preliminary data.</text>
</comment>
<comment type="similarity">
    <text evidence="1">Belongs to the acyl-CoA dehydrogenase family.</text>
</comment>
<sequence>MAKDMILKKICDNQNYLASVTSEYDKGGHLLISDSEIDYTNDWNFILNRKAPVVTGGQYAEGYLFTMKRSSDSNKDDVAMVFAFKEEIQSSVKGKWSPLGMRGTQSIPMEFKGVLNKDRILNASSFKNTAKIYMIPIGHIMWASSWLGSIKAAFKQIIQIIRKNKQKRSSEIVLSKISETRLLIDTVDVYLKSIIEQYTQHLGEDKKEVDWDKFSIHINNLKLLSSENLYKAINIIVEIAGMYYGYQQTEDNNFERTLRDLRSASIMFQNDRLKEINGKLSLFNSEIS</sequence>
<proteinExistence type="inferred from homology"/>
<dbReference type="EMBL" id="JBHSDV010000006">
    <property type="protein sequence ID" value="MFC4389053.1"/>
    <property type="molecule type" value="Genomic_DNA"/>
</dbReference>
<keyword evidence="6" id="KW-1185">Reference proteome</keyword>
<reference evidence="6" key="1">
    <citation type="journal article" date="2019" name="Int. J. Syst. Evol. Microbiol.">
        <title>The Global Catalogue of Microorganisms (GCM) 10K type strain sequencing project: providing services to taxonomists for standard genome sequencing and annotation.</title>
        <authorList>
            <consortium name="The Broad Institute Genomics Platform"/>
            <consortium name="The Broad Institute Genome Sequencing Center for Infectious Disease"/>
            <person name="Wu L."/>
            <person name="Ma J."/>
        </authorList>
    </citation>
    <scope>NUCLEOTIDE SEQUENCE [LARGE SCALE GENOMIC DNA]</scope>
    <source>
        <strain evidence="6">KACC 14058</strain>
    </source>
</reference>
<accession>A0ABV8W1V1</accession>
<keyword evidence="2" id="KW-0285">Flavoprotein</keyword>
<evidence type="ECO:0000313" key="6">
    <source>
        <dbReference type="Proteomes" id="UP001595880"/>
    </source>
</evidence>
<dbReference type="InterPro" id="IPR036250">
    <property type="entry name" value="AcylCo_DH-like_C"/>
</dbReference>
<name>A0ABV8W1V1_9BACI</name>
<keyword evidence="3" id="KW-0274">FAD</keyword>
<dbReference type="SUPFAM" id="SSF47203">
    <property type="entry name" value="Acyl-CoA dehydrogenase C-terminal domain-like"/>
    <property type="match status" value="1"/>
</dbReference>
<dbReference type="Gene3D" id="2.40.110.10">
    <property type="entry name" value="Butyryl-CoA Dehydrogenase, subunit A, domain 2"/>
    <property type="match status" value="1"/>
</dbReference>
<protein>
    <submittedName>
        <fullName evidence="5">Acyl-CoA dehydrogenase family protein</fullName>
    </submittedName>
</protein>
<organism evidence="5 6">
    <name type="scientific">Gracilibacillus marinus</name>
    <dbReference type="NCBI Taxonomy" id="630535"/>
    <lineage>
        <taxon>Bacteria</taxon>
        <taxon>Bacillati</taxon>
        <taxon>Bacillota</taxon>
        <taxon>Bacilli</taxon>
        <taxon>Bacillales</taxon>
        <taxon>Bacillaceae</taxon>
        <taxon>Gracilibacillus</taxon>
    </lineage>
</organism>
<gene>
    <name evidence="5" type="ORF">ACFOZ1_14805</name>
</gene>
<dbReference type="RefSeq" id="WP_390200521.1">
    <property type="nucleotide sequence ID" value="NZ_JBHSDV010000006.1"/>
</dbReference>
<dbReference type="InterPro" id="IPR009100">
    <property type="entry name" value="AcylCoA_DH/oxidase_NM_dom_sf"/>
</dbReference>